<evidence type="ECO:0000313" key="20">
    <source>
        <dbReference type="Proteomes" id="UP000472263"/>
    </source>
</evidence>
<keyword evidence="9 18" id="KW-0560">Oxidoreductase</keyword>
<dbReference type="GO" id="GO:0008395">
    <property type="term" value="F:steroid hydroxylase activity"/>
    <property type="evidence" value="ECO:0007669"/>
    <property type="project" value="TreeGrafter"/>
</dbReference>
<keyword evidence="18" id="KW-0503">Monooxygenase</keyword>
<gene>
    <name evidence="19" type="primary">CYP7B1</name>
    <name evidence="19" type="synonym">LOC115375846</name>
</gene>
<reference evidence="19" key="3">
    <citation type="submission" date="2025-09" db="UniProtKB">
        <authorList>
            <consortium name="Ensembl"/>
        </authorList>
    </citation>
    <scope>IDENTIFICATION</scope>
</reference>
<keyword evidence="8 15" id="KW-0256">Endoplasmic reticulum</keyword>
<feature type="binding site" description="axial binding residue" evidence="16">
    <location>
        <position position="445"/>
    </location>
    <ligand>
        <name>heme</name>
        <dbReference type="ChEBI" id="CHEBI:30413"/>
    </ligand>
    <ligandPart>
        <name>Fe</name>
        <dbReference type="ChEBI" id="CHEBI:18248"/>
    </ligandPart>
</feature>
<dbReference type="Gene3D" id="1.10.630.10">
    <property type="entry name" value="Cytochrome P450"/>
    <property type="match status" value="1"/>
</dbReference>
<dbReference type="Proteomes" id="UP000472263">
    <property type="component" value="Chromosome 17"/>
</dbReference>
<evidence type="ECO:0000256" key="16">
    <source>
        <dbReference type="PIRSR" id="PIRSR000047-1"/>
    </source>
</evidence>
<keyword evidence="13" id="KW-1207">Sterol metabolism</keyword>
<comment type="pathway">
    <text evidence="3">Lipid metabolism; bile acid biosynthesis.</text>
</comment>
<evidence type="ECO:0000256" key="4">
    <source>
        <dbReference type="ARBA" id="ARBA00010617"/>
    </source>
</evidence>
<evidence type="ECO:0000256" key="2">
    <source>
        <dbReference type="ARBA" id="ARBA00004586"/>
    </source>
</evidence>
<evidence type="ECO:0000256" key="13">
    <source>
        <dbReference type="ARBA" id="ARBA00023166"/>
    </source>
</evidence>
<dbReference type="InterPro" id="IPR001128">
    <property type="entry name" value="Cyt_P450"/>
</dbReference>
<keyword evidence="10 15" id="KW-0408">Iron</keyword>
<evidence type="ECO:0000256" key="17">
    <source>
        <dbReference type="PIRSR" id="PIRSR000047-2"/>
    </source>
</evidence>
<dbReference type="AlphaFoldDB" id="A0A667X4L7"/>
<evidence type="ECO:0000256" key="7">
    <source>
        <dbReference type="ARBA" id="ARBA00022723"/>
    </source>
</evidence>
<dbReference type="Pfam" id="PF00067">
    <property type="entry name" value="p450"/>
    <property type="match status" value="1"/>
</dbReference>
<evidence type="ECO:0000256" key="12">
    <source>
        <dbReference type="ARBA" id="ARBA00023136"/>
    </source>
</evidence>
<comment type="similarity">
    <text evidence="4 15 18">Belongs to the cytochrome P450 family.</text>
</comment>
<dbReference type="GO" id="GO:0020037">
    <property type="term" value="F:heme binding"/>
    <property type="evidence" value="ECO:0007669"/>
    <property type="project" value="InterPro"/>
</dbReference>
<dbReference type="GO" id="GO:0005506">
    <property type="term" value="F:iron ion binding"/>
    <property type="evidence" value="ECO:0007669"/>
    <property type="project" value="InterPro"/>
</dbReference>
<keyword evidence="7 15" id="KW-0479">Metal-binding</keyword>
<keyword evidence="11" id="KW-0443">Lipid metabolism</keyword>
<dbReference type="PANTHER" id="PTHR24304:SF0">
    <property type="entry name" value="CYTOCHROME P450 7B1"/>
    <property type="match status" value="1"/>
</dbReference>
<dbReference type="GO" id="GO:0042632">
    <property type="term" value="P:cholesterol homeostasis"/>
    <property type="evidence" value="ECO:0007669"/>
    <property type="project" value="TreeGrafter"/>
</dbReference>
<dbReference type="PRINTS" id="PR00465">
    <property type="entry name" value="EP450IV"/>
</dbReference>
<comment type="cofactor">
    <cofactor evidence="1 15 16">
        <name>heme</name>
        <dbReference type="ChEBI" id="CHEBI:30413"/>
    </cofactor>
</comment>
<evidence type="ECO:0000256" key="18">
    <source>
        <dbReference type="RuleBase" id="RU000461"/>
    </source>
</evidence>
<feature type="binding site" evidence="17">
    <location>
        <position position="105"/>
    </location>
    <ligand>
        <name>substrate</name>
    </ligand>
</feature>
<reference evidence="19" key="2">
    <citation type="submission" date="2025-08" db="UniProtKB">
        <authorList>
            <consortium name="Ensembl"/>
        </authorList>
    </citation>
    <scope>IDENTIFICATION</scope>
</reference>
<evidence type="ECO:0000256" key="1">
    <source>
        <dbReference type="ARBA" id="ARBA00001971"/>
    </source>
</evidence>
<dbReference type="SUPFAM" id="SSF48264">
    <property type="entry name" value="Cytochrome P450"/>
    <property type="match status" value="1"/>
</dbReference>
<dbReference type="InterPro" id="IPR024204">
    <property type="entry name" value="Cyt_P450_CYP7A1-type"/>
</dbReference>
<keyword evidence="5" id="KW-0153">Cholesterol metabolism</keyword>
<dbReference type="PANTHER" id="PTHR24304">
    <property type="entry name" value="CYTOCHROME P450 FAMILY 7"/>
    <property type="match status" value="1"/>
</dbReference>
<evidence type="ECO:0000256" key="3">
    <source>
        <dbReference type="ARBA" id="ARBA00004860"/>
    </source>
</evidence>
<dbReference type="InterPro" id="IPR017972">
    <property type="entry name" value="Cyt_P450_CS"/>
</dbReference>
<keyword evidence="6 15" id="KW-0349">Heme</keyword>
<dbReference type="GO" id="GO:0005789">
    <property type="term" value="C:endoplasmic reticulum membrane"/>
    <property type="evidence" value="ECO:0007669"/>
    <property type="project" value="UniProtKB-SubCell"/>
</dbReference>
<organism evidence="19 20">
    <name type="scientific">Myripristis murdjan</name>
    <name type="common">pinecone soldierfish</name>
    <dbReference type="NCBI Taxonomy" id="586833"/>
    <lineage>
        <taxon>Eukaryota</taxon>
        <taxon>Metazoa</taxon>
        <taxon>Chordata</taxon>
        <taxon>Craniata</taxon>
        <taxon>Vertebrata</taxon>
        <taxon>Euteleostomi</taxon>
        <taxon>Actinopterygii</taxon>
        <taxon>Neopterygii</taxon>
        <taxon>Teleostei</taxon>
        <taxon>Neoteleostei</taxon>
        <taxon>Acanthomorphata</taxon>
        <taxon>Holocentriformes</taxon>
        <taxon>Holocentridae</taxon>
        <taxon>Myripristis</taxon>
    </lineage>
</organism>
<evidence type="ECO:0000256" key="14">
    <source>
        <dbReference type="ARBA" id="ARBA00023221"/>
    </source>
</evidence>
<sequence length="508" mass="59072">MLHAKLEFPPKKIIGWVCIIVSNVRRDGEPPLIKGWIPYIGKALEFGKDAHKFLEEYKKKHGDIFTVLIAGKYMTFIMNPLMYPNIIKRGKQLDFHEFSNQVAPRTFGYPPVFSSKFPGMPDQIKRSFHLLQGDNLTPLSKSMMGNLLLVFKQDHLDKRQMEDSGEGGWRTDSMCEFCSKVMFEATFLTLYGKPASKRRHSSMETLREDFIEFDKKFPLLIARIPIWLLGRTKAIREKLINYFLPQRVSCWSNTSQFITRRVELFEQYNSLRDMDKAGTHHFAILWASVGNTIPATFWAMYHLVSHPEALEAVRQEIHSLLKLWGMDDFSDRDINLSREQLDQLLYLESAVNESLRHSSSSMNIRVAQEDFSLPLEAEQSVAVRKGDIITLYPRSMHMDPEIYDQPEMYRYDRFVQDGRQKTDFYKDGQRLKYYCMPFGSGATMCPGRYFAINEIKQFLFLLLLHFDLQLVEGQPKVTLDTSRAGLGILLPAKDVRFRYRLPNNHTGV</sequence>
<accession>A0A667X4L7</accession>
<evidence type="ECO:0000256" key="10">
    <source>
        <dbReference type="ARBA" id="ARBA00023004"/>
    </source>
</evidence>
<dbReference type="InterPro" id="IPR036396">
    <property type="entry name" value="Cyt_P450_sf"/>
</dbReference>
<feature type="binding site" evidence="17">
    <location>
        <position position="291"/>
    </location>
    <ligand>
        <name>substrate</name>
    </ligand>
</feature>
<dbReference type="CDD" id="cd20632">
    <property type="entry name" value="CYP7B1"/>
    <property type="match status" value="1"/>
</dbReference>
<dbReference type="InterPro" id="IPR002403">
    <property type="entry name" value="Cyt_P450_E_grp-IV"/>
</dbReference>
<dbReference type="GO" id="GO:0016705">
    <property type="term" value="F:oxidoreductase activity, acting on paired donors, with incorporation or reduction of molecular oxygen"/>
    <property type="evidence" value="ECO:0007669"/>
    <property type="project" value="InterPro"/>
</dbReference>
<dbReference type="GO" id="GO:0006699">
    <property type="term" value="P:bile acid biosynthetic process"/>
    <property type="evidence" value="ECO:0007669"/>
    <property type="project" value="TreeGrafter"/>
</dbReference>
<dbReference type="GeneTree" id="ENSGT00940000153141"/>
<evidence type="ECO:0000256" key="15">
    <source>
        <dbReference type="PIRNR" id="PIRNR000047"/>
    </source>
</evidence>
<comment type="subcellular location">
    <subcellularLocation>
        <location evidence="2 15">Endoplasmic reticulum membrane</location>
    </subcellularLocation>
</comment>
<evidence type="ECO:0000256" key="11">
    <source>
        <dbReference type="ARBA" id="ARBA00023098"/>
    </source>
</evidence>
<keyword evidence="14" id="KW-0753">Steroid metabolism</keyword>
<dbReference type="Ensembl" id="ENSMMDT00005004035.1">
    <property type="protein sequence ID" value="ENSMMDP00005003926.1"/>
    <property type="gene ID" value="ENSMMDG00005001704.1"/>
</dbReference>
<name>A0A667X4L7_9TELE</name>
<evidence type="ECO:0000256" key="9">
    <source>
        <dbReference type="ARBA" id="ARBA00023002"/>
    </source>
</evidence>
<keyword evidence="12 15" id="KW-0472">Membrane</keyword>
<dbReference type="GO" id="GO:0008203">
    <property type="term" value="P:cholesterol metabolic process"/>
    <property type="evidence" value="ECO:0007669"/>
    <property type="project" value="UniProtKB-KW"/>
</dbReference>
<dbReference type="PROSITE" id="PS00086">
    <property type="entry name" value="CYTOCHROME_P450"/>
    <property type="match status" value="1"/>
</dbReference>
<dbReference type="InterPro" id="IPR050529">
    <property type="entry name" value="CYP450_sterol_14alpha_dmase"/>
</dbReference>
<evidence type="ECO:0000313" key="19">
    <source>
        <dbReference type="Ensembl" id="ENSMMDP00005003926.1"/>
    </source>
</evidence>
<evidence type="ECO:0000256" key="8">
    <source>
        <dbReference type="ARBA" id="ARBA00022824"/>
    </source>
</evidence>
<protein>
    <submittedName>
        <fullName evidence="19">Cytochrome P450, family 7, subfamily B, polypeptide 1</fullName>
    </submittedName>
</protein>
<proteinExistence type="inferred from homology"/>
<dbReference type="PIRSF" id="PIRSF000047">
    <property type="entry name" value="Cytochrome_CYPVIIA1"/>
    <property type="match status" value="1"/>
</dbReference>
<keyword evidence="20" id="KW-1185">Reference proteome</keyword>
<evidence type="ECO:0000256" key="5">
    <source>
        <dbReference type="ARBA" id="ARBA00022548"/>
    </source>
</evidence>
<reference evidence="19" key="1">
    <citation type="submission" date="2019-06" db="EMBL/GenBank/DDBJ databases">
        <authorList>
            <consortium name="Wellcome Sanger Institute Data Sharing"/>
        </authorList>
    </citation>
    <scope>NUCLEOTIDE SEQUENCE [LARGE SCALE GENOMIC DNA]</scope>
</reference>
<evidence type="ECO:0000256" key="6">
    <source>
        <dbReference type="ARBA" id="ARBA00022617"/>
    </source>
</evidence>